<comment type="caution">
    <text evidence="2">The sequence shown here is derived from an EMBL/GenBank/DDBJ whole genome shotgun (WGS) entry which is preliminary data.</text>
</comment>
<dbReference type="AlphaFoldDB" id="A0A8J5RKW3"/>
<accession>A0A8J5RKW3</accession>
<gene>
    <name evidence="2" type="ORF">GUJ93_ZPchr0009g1630</name>
</gene>
<organism evidence="2 3">
    <name type="scientific">Zizania palustris</name>
    <name type="common">Northern wild rice</name>
    <dbReference type="NCBI Taxonomy" id="103762"/>
    <lineage>
        <taxon>Eukaryota</taxon>
        <taxon>Viridiplantae</taxon>
        <taxon>Streptophyta</taxon>
        <taxon>Embryophyta</taxon>
        <taxon>Tracheophyta</taxon>
        <taxon>Spermatophyta</taxon>
        <taxon>Magnoliopsida</taxon>
        <taxon>Liliopsida</taxon>
        <taxon>Poales</taxon>
        <taxon>Poaceae</taxon>
        <taxon>BOP clade</taxon>
        <taxon>Oryzoideae</taxon>
        <taxon>Oryzeae</taxon>
        <taxon>Zizaniinae</taxon>
        <taxon>Zizania</taxon>
    </lineage>
</organism>
<dbReference type="EMBL" id="JAAALK010000289">
    <property type="protein sequence ID" value="KAG8048757.1"/>
    <property type="molecule type" value="Genomic_DNA"/>
</dbReference>
<evidence type="ECO:0000313" key="2">
    <source>
        <dbReference type="EMBL" id="KAG8048757.1"/>
    </source>
</evidence>
<reference evidence="2" key="1">
    <citation type="journal article" date="2021" name="bioRxiv">
        <title>Whole Genome Assembly and Annotation of Northern Wild Rice, Zizania palustris L., Supports a Whole Genome Duplication in the Zizania Genus.</title>
        <authorList>
            <person name="Haas M."/>
            <person name="Kono T."/>
            <person name="Macchietto M."/>
            <person name="Millas R."/>
            <person name="McGilp L."/>
            <person name="Shao M."/>
            <person name="Duquette J."/>
            <person name="Hirsch C.N."/>
            <person name="Kimball J."/>
        </authorList>
    </citation>
    <scope>NUCLEOTIDE SEQUENCE</scope>
    <source>
        <tissue evidence="2">Fresh leaf tissue</tissue>
    </source>
</reference>
<protein>
    <submittedName>
        <fullName evidence="2">Uncharacterized protein</fullName>
    </submittedName>
</protein>
<evidence type="ECO:0000256" key="1">
    <source>
        <dbReference type="SAM" id="MobiDB-lite"/>
    </source>
</evidence>
<feature type="region of interest" description="Disordered" evidence="1">
    <location>
        <begin position="27"/>
        <end position="61"/>
    </location>
</feature>
<proteinExistence type="predicted"/>
<sequence>MYGLAKPCHEPCQIVMLWVGPNKIGSSPSSSVGHDVGDRVEETQEEAPAVEEACNHAGPRPKVEPLQRLALGTIDFV</sequence>
<name>A0A8J5RKW3_ZIZPA</name>
<keyword evidence="3" id="KW-1185">Reference proteome</keyword>
<dbReference type="Proteomes" id="UP000729402">
    <property type="component" value="Unassembled WGS sequence"/>
</dbReference>
<reference evidence="2" key="2">
    <citation type="submission" date="2021-02" db="EMBL/GenBank/DDBJ databases">
        <authorList>
            <person name="Kimball J.A."/>
            <person name="Haas M.W."/>
            <person name="Macchietto M."/>
            <person name="Kono T."/>
            <person name="Duquette J."/>
            <person name="Shao M."/>
        </authorList>
    </citation>
    <scope>NUCLEOTIDE SEQUENCE</scope>
    <source>
        <tissue evidence="2">Fresh leaf tissue</tissue>
    </source>
</reference>
<evidence type="ECO:0000313" key="3">
    <source>
        <dbReference type="Proteomes" id="UP000729402"/>
    </source>
</evidence>